<evidence type="ECO:0000313" key="5">
    <source>
        <dbReference type="Proteomes" id="UP000094313"/>
    </source>
</evidence>
<dbReference type="KEGG" id="psty:BFS30_24355"/>
<dbReference type="Gene3D" id="1.20.1260.10">
    <property type="match status" value="1"/>
</dbReference>
<dbReference type="EMBL" id="CP017141">
    <property type="protein sequence ID" value="AOM80016.1"/>
    <property type="molecule type" value="Genomic_DNA"/>
</dbReference>
<dbReference type="AlphaFoldDB" id="A0A1D7QMY1"/>
<keyword evidence="2" id="KW-0732">Signal</keyword>
<dbReference type="RefSeq" id="WP_069381678.1">
    <property type="nucleotide sequence ID" value="NZ_CP017141.1"/>
</dbReference>
<dbReference type="OrthoDB" id="883203at2"/>
<name>A0A1D7QMY1_9SPHI</name>
<evidence type="ECO:0000259" key="3">
    <source>
        <dbReference type="Pfam" id="PF13628"/>
    </source>
</evidence>
<feature type="region of interest" description="Disordered" evidence="1">
    <location>
        <begin position="21"/>
        <end position="53"/>
    </location>
</feature>
<dbReference type="Pfam" id="PF13628">
    <property type="entry name" value="DUF4142"/>
    <property type="match status" value="1"/>
</dbReference>
<feature type="domain" description="DUF4142" evidence="3">
    <location>
        <begin position="58"/>
        <end position="191"/>
    </location>
</feature>
<feature type="chain" id="PRO_5009098884" description="DUF4142 domain-containing protein" evidence="2">
    <location>
        <begin position="23"/>
        <end position="198"/>
    </location>
</feature>
<feature type="compositionally biased region" description="Basic and acidic residues" evidence="1">
    <location>
        <begin position="26"/>
        <end position="39"/>
    </location>
</feature>
<protein>
    <recommendedName>
        <fullName evidence="3">DUF4142 domain-containing protein</fullName>
    </recommendedName>
</protein>
<dbReference type="PANTHER" id="PTHR38593:SF1">
    <property type="entry name" value="BLR2558 PROTEIN"/>
    <property type="match status" value="1"/>
</dbReference>
<dbReference type="InterPro" id="IPR025419">
    <property type="entry name" value="DUF4142"/>
</dbReference>
<evidence type="ECO:0000256" key="1">
    <source>
        <dbReference type="SAM" id="MobiDB-lite"/>
    </source>
</evidence>
<evidence type="ECO:0000256" key="2">
    <source>
        <dbReference type="SAM" id="SignalP"/>
    </source>
</evidence>
<dbReference type="InterPro" id="IPR012347">
    <property type="entry name" value="Ferritin-like"/>
</dbReference>
<accession>A0A1D7QMY1</accession>
<dbReference type="PANTHER" id="PTHR38593">
    <property type="entry name" value="BLR2558 PROTEIN"/>
    <property type="match status" value="1"/>
</dbReference>
<keyword evidence="5" id="KW-1185">Reference proteome</keyword>
<dbReference type="PROSITE" id="PS51257">
    <property type="entry name" value="PROKAR_LIPOPROTEIN"/>
    <property type="match status" value="1"/>
</dbReference>
<evidence type="ECO:0000313" key="4">
    <source>
        <dbReference type="EMBL" id="AOM80016.1"/>
    </source>
</evidence>
<proteinExistence type="predicted"/>
<gene>
    <name evidence="4" type="ORF">BFS30_24355</name>
</gene>
<reference evidence="4 5" key="1">
    <citation type="submission" date="2016-08" db="EMBL/GenBank/DDBJ databases">
        <authorList>
            <person name="Seilhamer J.J."/>
        </authorList>
    </citation>
    <scope>NUCLEOTIDE SEQUENCE [LARGE SCALE GENOMIC DNA]</scope>
    <source>
        <strain evidence="4 5">DX4</strain>
    </source>
</reference>
<feature type="signal peptide" evidence="2">
    <location>
        <begin position="1"/>
        <end position="22"/>
    </location>
</feature>
<organism evidence="4 5">
    <name type="scientific">Pedobacter steynii</name>
    <dbReference type="NCBI Taxonomy" id="430522"/>
    <lineage>
        <taxon>Bacteria</taxon>
        <taxon>Pseudomonadati</taxon>
        <taxon>Bacteroidota</taxon>
        <taxon>Sphingobacteriia</taxon>
        <taxon>Sphingobacteriales</taxon>
        <taxon>Sphingobacteriaceae</taxon>
        <taxon>Pedobacter</taxon>
    </lineage>
</organism>
<dbReference type="Proteomes" id="UP000094313">
    <property type="component" value="Chromosome"/>
</dbReference>
<sequence length="198" mass="21658">MKKITYLALIALSTVMTQSCSNAPMDSKETADSMNRSKTDSIPGDSITASTQVVPGEEDSKFAVDAAEGGLAEVDLGKMAQQRAIDPSVKDFGSMMVSDHSKANEELKVLAKQKNIVLPAVLGEENQRILNALTEKKGKDFDKAYVKLMVNDHKKDIKLFEEAQEKVTDPDIKAFIIKTLPTLKAHLGHIEGIEKVKK</sequence>